<reference evidence="1 2" key="1">
    <citation type="submission" date="2020-08" db="EMBL/GenBank/DDBJ databases">
        <title>Genomic Encyclopedia of Type Strains, Phase IV (KMG-IV): sequencing the most valuable type-strain genomes for metagenomic binning, comparative biology and taxonomic classification.</title>
        <authorList>
            <person name="Goeker M."/>
        </authorList>
    </citation>
    <scope>NUCLEOTIDE SEQUENCE [LARGE SCALE GENOMIC DNA]</scope>
    <source>
        <strain evidence="1 2">DSM 14878</strain>
    </source>
</reference>
<evidence type="ECO:0000313" key="2">
    <source>
        <dbReference type="Proteomes" id="UP000532936"/>
    </source>
</evidence>
<gene>
    <name evidence="1" type="ORF">GGR11_001687</name>
</gene>
<protein>
    <recommendedName>
        <fullName evidence="3">Chemotaxis protein CheE</fullName>
    </recommendedName>
</protein>
<proteinExistence type="predicted"/>
<dbReference type="RefSeq" id="WP_183196263.1">
    <property type="nucleotide sequence ID" value="NZ_JACIDA010000001.1"/>
</dbReference>
<evidence type="ECO:0008006" key="3">
    <source>
        <dbReference type="Google" id="ProtNLM"/>
    </source>
</evidence>
<sequence>MTADATPPRLRNVQTSLQRQMARPGGMPIADAVARAEEGLGEQRGRTLLVLQDKVDALNRLCADRPAGADGEVYALASALVDMSGFMEIPPFYAAAYSLCDAAHRMAAADAWSWPEVQVHARALSLILANDCQGGEAVDQMLAGLRAVAEQAVHPG</sequence>
<dbReference type="EMBL" id="JACIDA010000001">
    <property type="protein sequence ID" value="MBB3872173.1"/>
    <property type="molecule type" value="Genomic_DNA"/>
</dbReference>
<dbReference type="Proteomes" id="UP000532936">
    <property type="component" value="Unassembled WGS sequence"/>
</dbReference>
<comment type="caution">
    <text evidence="1">The sequence shown here is derived from an EMBL/GenBank/DDBJ whole genome shotgun (WGS) entry which is preliminary data.</text>
</comment>
<dbReference type="AlphaFoldDB" id="A0A7W6EZY0"/>
<evidence type="ECO:0000313" key="1">
    <source>
        <dbReference type="EMBL" id="MBB3872173.1"/>
    </source>
</evidence>
<accession>A0A7W6EZY0</accession>
<name>A0A7W6EZY0_9CAUL</name>
<organism evidence="1 2">
    <name type="scientific">Brevundimonas mediterranea</name>
    <dbReference type="NCBI Taxonomy" id="74329"/>
    <lineage>
        <taxon>Bacteria</taxon>
        <taxon>Pseudomonadati</taxon>
        <taxon>Pseudomonadota</taxon>
        <taxon>Alphaproteobacteria</taxon>
        <taxon>Caulobacterales</taxon>
        <taxon>Caulobacteraceae</taxon>
        <taxon>Brevundimonas</taxon>
    </lineage>
</organism>